<accession>A0A9D1IY51</accession>
<feature type="transmembrane region" description="Helical" evidence="6">
    <location>
        <begin position="83"/>
        <end position="106"/>
    </location>
</feature>
<sequence>MSLFIVAIALSICAMLLMKMARMRAGEMGLMMALGYHRRQIQQMLLWESLLLSALAAGSTSLVSLLLAALSGLLPVQMDPGQFAWSIVGTVLLVWLTISISNAKLLRTVHKKSGKKNCKIPETPGAK</sequence>
<dbReference type="Pfam" id="PF02687">
    <property type="entry name" value="FtsX"/>
    <property type="match status" value="1"/>
</dbReference>
<dbReference type="AlphaFoldDB" id="A0A9D1IY51"/>
<evidence type="ECO:0000256" key="2">
    <source>
        <dbReference type="ARBA" id="ARBA00022475"/>
    </source>
</evidence>
<feature type="transmembrane region" description="Helical" evidence="6">
    <location>
        <begin position="45"/>
        <end position="71"/>
    </location>
</feature>
<evidence type="ECO:0000256" key="1">
    <source>
        <dbReference type="ARBA" id="ARBA00004651"/>
    </source>
</evidence>
<dbReference type="InterPro" id="IPR003838">
    <property type="entry name" value="ABC3_permease_C"/>
</dbReference>
<feature type="transmembrane region" description="Helical" evidence="6">
    <location>
        <begin position="6"/>
        <end position="25"/>
    </location>
</feature>
<evidence type="ECO:0000256" key="4">
    <source>
        <dbReference type="ARBA" id="ARBA00022989"/>
    </source>
</evidence>
<evidence type="ECO:0000313" key="9">
    <source>
        <dbReference type="Proteomes" id="UP000824239"/>
    </source>
</evidence>
<evidence type="ECO:0000256" key="5">
    <source>
        <dbReference type="ARBA" id="ARBA00023136"/>
    </source>
</evidence>
<name>A0A9D1IY51_9FIRM</name>
<keyword evidence="2" id="KW-1003">Cell membrane</keyword>
<dbReference type="GO" id="GO:0005886">
    <property type="term" value="C:plasma membrane"/>
    <property type="evidence" value="ECO:0007669"/>
    <property type="project" value="UniProtKB-SubCell"/>
</dbReference>
<evidence type="ECO:0000313" key="8">
    <source>
        <dbReference type="EMBL" id="HIR51324.1"/>
    </source>
</evidence>
<protein>
    <submittedName>
        <fullName evidence="8">FtsX-like permease family protein</fullName>
    </submittedName>
</protein>
<proteinExistence type="predicted"/>
<keyword evidence="4 6" id="KW-1133">Transmembrane helix</keyword>
<dbReference type="EMBL" id="DVHE01000065">
    <property type="protein sequence ID" value="HIR51324.1"/>
    <property type="molecule type" value="Genomic_DNA"/>
</dbReference>
<reference evidence="8" key="2">
    <citation type="journal article" date="2021" name="PeerJ">
        <title>Extensive microbial diversity within the chicken gut microbiome revealed by metagenomics and culture.</title>
        <authorList>
            <person name="Gilroy R."/>
            <person name="Ravi A."/>
            <person name="Getino M."/>
            <person name="Pursley I."/>
            <person name="Horton D.L."/>
            <person name="Alikhan N.F."/>
            <person name="Baker D."/>
            <person name="Gharbi K."/>
            <person name="Hall N."/>
            <person name="Watson M."/>
            <person name="Adriaenssens E.M."/>
            <person name="Foster-Nyarko E."/>
            <person name="Jarju S."/>
            <person name="Secka A."/>
            <person name="Antonio M."/>
            <person name="Oren A."/>
            <person name="Chaudhuri R.R."/>
            <person name="La Ragione R."/>
            <person name="Hildebrand F."/>
            <person name="Pallen M.J."/>
        </authorList>
    </citation>
    <scope>NUCLEOTIDE SEQUENCE</scope>
    <source>
        <strain evidence="8">ChiBcec15-4380</strain>
    </source>
</reference>
<comment type="caution">
    <text evidence="8">The sequence shown here is derived from an EMBL/GenBank/DDBJ whole genome shotgun (WGS) entry which is preliminary data.</text>
</comment>
<evidence type="ECO:0000256" key="3">
    <source>
        <dbReference type="ARBA" id="ARBA00022692"/>
    </source>
</evidence>
<reference evidence="8" key="1">
    <citation type="submission" date="2020-10" db="EMBL/GenBank/DDBJ databases">
        <authorList>
            <person name="Gilroy R."/>
        </authorList>
    </citation>
    <scope>NUCLEOTIDE SEQUENCE</scope>
    <source>
        <strain evidence="8">ChiBcec15-4380</strain>
    </source>
</reference>
<keyword evidence="5 6" id="KW-0472">Membrane</keyword>
<gene>
    <name evidence="8" type="ORF">IAA53_08590</name>
</gene>
<comment type="subcellular location">
    <subcellularLocation>
        <location evidence="1">Cell membrane</location>
        <topology evidence="1">Multi-pass membrane protein</topology>
    </subcellularLocation>
</comment>
<evidence type="ECO:0000259" key="7">
    <source>
        <dbReference type="Pfam" id="PF02687"/>
    </source>
</evidence>
<keyword evidence="3 6" id="KW-0812">Transmembrane</keyword>
<feature type="domain" description="ABC3 transporter permease C-terminal" evidence="7">
    <location>
        <begin position="1"/>
        <end position="102"/>
    </location>
</feature>
<organism evidence="8 9">
    <name type="scientific">Candidatus Avoscillospira avicola</name>
    <dbReference type="NCBI Taxonomy" id="2840706"/>
    <lineage>
        <taxon>Bacteria</taxon>
        <taxon>Bacillati</taxon>
        <taxon>Bacillota</taxon>
        <taxon>Clostridia</taxon>
        <taxon>Eubacteriales</taxon>
        <taxon>Oscillospiraceae</taxon>
        <taxon>Oscillospiraceae incertae sedis</taxon>
        <taxon>Candidatus Avoscillospira</taxon>
    </lineage>
</organism>
<dbReference type="Proteomes" id="UP000824239">
    <property type="component" value="Unassembled WGS sequence"/>
</dbReference>
<evidence type="ECO:0000256" key="6">
    <source>
        <dbReference type="SAM" id="Phobius"/>
    </source>
</evidence>